<reference evidence="3" key="1">
    <citation type="submission" date="2010-03" db="EMBL/GenBank/DDBJ databases">
        <title>The complete chromosome of Tsukamurella paurometabola DSM 20162.</title>
        <authorList>
            <consortium name="US DOE Joint Genome Institute (JGI-PGF)"/>
            <person name="Lucas S."/>
            <person name="Copeland A."/>
            <person name="Lapidus A."/>
            <person name="Glavina del Rio T."/>
            <person name="Dalin E."/>
            <person name="Tice H."/>
            <person name="Bruce D."/>
            <person name="Goodwin L."/>
            <person name="Pitluck S."/>
            <person name="Kyrpides N."/>
            <person name="Mavromatis K."/>
            <person name="Ivanova N."/>
            <person name="Mikhailova N."/>
            <person name="Munk A.C."/>
            <person name="Brettin T."/>
            <person name="Detter J.C."/>
            <person name="Tapia R."/>
            <person name="Han C."/>
            <person name="Larimer F."/>
            <person name="Land M."/>
            <person name="Hauser L."/>
            <person name="Markowitz V."/>
            <person name="Cheng J.-F."/>
            <person name="Hugenholtz P."/>
            <person name="Woyke T."/>
            <person name="Wu D."/>
            <person name="Jando M."/>
            <person name="Brambilla E."/>
            <person name="Klenk H.-P."/>
            <person name="Eisen J.A."/>
        </authorList>
    </citation>
    <scope>NUCLEOTIDE SEQUENCE [LARGE SCALE GENOMIC DNA]</scope>
    <source>
        <strain evidence="3">ATCC 8368 / DSM 20162 / CCUG 35730 / CIP 100753 / JCM 10117 / KCTC 9821 / NBRC 16120 / NCIMB 702349 / NCTC 13040</strain>
    </source>
</reference>
<evidence type="ECO:0000256" key="1">
    <source>
        <dbReference type="SAM" id="MobiDB-lite"/>
    </source>
</evidence>
<evidence type="ECO:0000313" key="2">
    <source>
        <dbReference type="EMBL" id="ADG76765.1"/>
    </source>
</evidence>
<keyword evidence="3" id="KW-1185">Reference proteome</keyword>
<evidence type="ECO:0000313" key="3">
    <source>
        <dbReference type="Proteomes" id="UP000001213"/>
    </source>
</evidence>
<gene>
    <name evidence="2" type="ordered locus">Tpau_0111</name>
</gene>
<proteinExistence type="predicted"/>
<reference evidence="2 3" key="2">
    <citation type="journal article" date="2011" name="Stand. Genomic Sci.">
        <title>Complete genome sequence of Tsukamurella paurometabola type strain (no. 33).</title>
        <authorList>
            <person name="Munk A.C."/>
            <person name="Lapidus A."/>
            <person name="Lucas S."/>
            <person name="Nolan M."/>
            <person name="Tice H."/>
            <person name="Cheng J.F."/>
            <person name="Del Rio T.G."/>
            <person name="Goodwin L."/>
            <person name="Pitluck S."/>
            <person name="Liolios K."/>
            <person name="Huntemann M."/>
            <person name="Ivanova N."/>
            <person name="Mavromatis K."/>
            <person name="Mikhailova N."/>
            <person name="Pati A."/>
            <person name="Chen A."/>
            <person name="Palaniappan K."/>
            <person name="Tapia R."/>
            <person name="Han C."/>
            <person name="Land M."/>
            <person name="Hauser L."/>
            <person name="Chang Y.J."/>
            <person name="Jeffries C.D."/>
            <person name="Brettin T."/>
            <person name="Yasawong M."/>
            <person name="Brambilla E.M."/>
            <person name="Rohde M."/>
            <person name="Sikorski J."/>
            <person name="Goker M."/>
            <person name="Detter J.C."/>
            <person name="Woyke T."/>
            <person name="Bristow J."/>
            <person name="Eisen J.A."/>
            <person name="Markowitz V."/>
            <person name="Hugenholtz P."/>
            <person name="Kyrpides N.C."/>
            <person name="Klenk H.P."/>
        </authorList>
    </citation>
    <scope>NUCLEOTIDE SEQUENCE [LARGE SCALE GENOMIC DNA]</scope>
    <source>
        <strain evidence="3">ATCC 8368 / DSM 20162 / CCUG 35730 / CIP 100753 / JCM 10117 / KCTC 9821 / NBRC 16120 / NCIMB 702349 / NCTC 13040</strain>
    </source>
</reference>
<accession>D5UPZ7</accession>
<dbReference type="Proteomes" id="UP000001213">
    <property type="component" value="Chromosome"/>
</dbReference>
<dbReference type="KEGG" id="tpr:Tpau_0111"/>
<name>D5UPZ7_TSUPD</name>
<dbReference type="HOGENOM" id="CLU_1453819_0_0_11"/>
<sequence length="186" mass="19721">MAAEDGSGLGLRGQTAGETKPPQCLYTPFGKNFSRASDGSDWNLYYAASVGYTGPDGSRVTVTVDRQRVGSDVVALTTSWMSTCGTYDRAFPTFANPQVRNQRVTTAFTREQTTSGVQTYRFVASSRSLDDATTGKPLPSGAGVTRVLLARVRSVVFTVEATGKIGYADLDAMLATAIANAEAAPR</sequence>
<dbReference type="eggNOG" id="ENOG5032HRM">
    <property type="taxonomic scope" value="Bacteria"/>
</dbReference>
<organism evidence="2 3">
    <name type="scientific">Tsukamurella paurometabola (strain ATCC 8368 / DSM 20162 / CCUG 35730 / CIP 100753 / JCM 10117 / KCTC 9821 / NBRC 16120 / NCIMB 702349 / NCTC 13040)</name>
    <name type="common">Corynebacterium paurometabolum</name>
    <dbReference type="NCBI Taxonomy" id="521096"/>
    <lineage>
        <taxon>Bacteria</taxon>
        <taxon>Bacillati</taxon>
        <taxon>Actinomycetota</taxon>
        <taxon>Actinomycetes</taxon>
        <taxon>Mycobacteriales</taxon>
        <taxon>Tsukamurellaceae</taxon>
        <taxon>Tsukamurella</taxon>
    </lineage>
</organism>
<protein>
    <recommendedName>
        <fullName evidence="4">PknH-like extracellular domain-containing protein</fullName>
    </recommendedName>
</protein>
<dbReference type="AlphaFoldDB" id="D5UPZ7"/>
<evidence type="ECO:0008006" key="4">
    <source>
        <dbReference type="Google" id="ProtNLM"/>
    </source>
</evidence>
<dbReference type="STRING" id="521096.Tpau_0111"/>
<dbReference type="EMBL" id="CP001966">
    <property type="protein sequence ID" value="ADG76765.1"/>
    <property type="molecule type" value="Genomic_DNA"/>
</dbReference>
<feature type="region of interest" description="Disordered" evidence="1">
    <location>
        <begin position="1"/>
        <end position="22"/>
    </location>
</feature>